<dbReference type="EC" id="3.5.2.6" evidence="6"/>
<evidence type="ECO:0000256" key="8">
    <source>
        <dbReference type="ARBA" id="ARBA00022729"/>
    </source>
</evidence>
<evidence type="ECO:0000256" key="3">
    <source>
        <dbReference type="ARBA" id="ARBA00004418"/>
    </source>
</evidence>
<proteinExistence type="inferred from homology"/>
<dbReference type="PANTHER" id="PTHR42951:SF4">
    <property type="entry name" value="ACYL-COENZYME A THIOESTERASE MBLAC2"/>
    <property type="match status" value="1"/>
</dbReference>
<evidence type="ECO:0000313" key="14">
    <source>
        <dbReference type="EMBL" id="AVZ66154.1"/>
    </source>
</evidence>
<comment type="similarity">
    <text evidence="4">Belongs to the metallo-beta-lactamase superfamily. Class-B beta-lactamase family.</text>
</comment>
<evidence type="ECO:0000256" key="10">
    <source>
        <dbReference type="ARBA" id="ARBA00022801"/>
    </source>
</evidence>
<evidence type="ECO:0000256" key="7">
    <source>
        <dbReference type="ARBA" id="ARBA00022723"/>
    </source>
</evidence>
<dbReference type="Gene3D" id="3.60.15.10">
    <property type="entry name" value="Ribonuclease Z/Hydroxyacylglutathione hydrolase-like"/>
    <property type="match status" value="1"/>
</dbReference>
<dbReference type="NCBIfam" id="NF012229">
    <property type="entry name" value="bla_class_B_core"/>
    <property type="match status" value="1"/>
</dbReference>
<comment type="catalytic activity">
    <reaction evidence="1">
        <text>a beta-lactam + H2O = a substituted beta-amino acid</text>
        <dbReference type="Rhea" id="RHEA:20401"/>
        <dbReference type="ChEBI" id="CHEBI:15377"/>
        <dbReference type="ChEBI" id="CHEBI:35627"/>
        <dbReference type="ChEBI" id="CHEBI:140347"/>
        <dbReference type="EC" id="3.5.2.6"/>
    </reaction>
</comment>
<keyword evidence="12" id="KW-0046">Antibiotic resistance</keyword>
<comment type="subcellular location">
    <subcellularLocation>
        <location evidence="3">Periplasm</location>
    </subcellularLocation>
</comment>
<keyword evidence="7" id="KW-0479">Metal-binding</keyword>
<dbReference type="GO" id="GO:0008800">
    <property type="term" value="F:beta-lactamase activity"/>
    <property type="evidence" value="ECO:0007669"/>
    <property type="project" value="UniProtKB-EC"/>
</dbReference>
<dbReference type="NCBIfam" id="NF012146">
    <property type="entry name" value="blaB-IND-MUS"/>
    <property type="match status" value="1"/>
</dbReference>
<gene>
    <name evidence="14" type="primary">mus</name>
</gene>
<evidence type="ECO:0000256" key="1">
    <source>
        <dbReference type="ARBA" id="ARBA00001526"/>
    </source>
</evidence>
<evidence type="ECO:0000259" key="13">
    <source>
        <dbReference type="SMART" id="SM00849"/>
    </source>
</evidence>
<evidence type="ECO:0000256" key="9">
    <source>
        <dbReference type="ARBA" id="ARBA00022764"/>
    </source>
</evidence>
<evidence type="ECO:0000256" key="12">
    <source>
        <dbReference type="ARBA" id="ARBA00023251"/>
    </source>
</evidence>
<dbReference type="SMART" id="SM00849">
    <property type="entry name" value="Lactamase_B"/>
    <property type="match status" value="1"/>
</dbReference>
<name>A0A2R4SUW4_9FLAO</name>
<dbReference type="PROSITE" id="PS00744">
    <property type="entry name" value="BETA_LACTAMASE_B_2"/>
    <property type="match status" value="1"/>
</dbReference>
<dbReference type="NCBIfam" id="NF000441">
    <property type="entry name" value="blaMUS"/>
    <property type="match status" value="1"/>
</dbReference>
<comment type="cofactor">
    <cofactor evidence="2">
        <name>Zn(2+)</name>
        <dbReference type="ChEBI" id="CHEBI:29105"/>
    </cofactor>
</comment>
<dbReference type="PANTHER" id="PTHR42951">
    <property type="entry name" value="METALLO-BETA-LACTAMASE DOMAIN-CONTAINING"/>
    <property type="match status" value="1"/>
</dbReference>
<evidence type="ECO:0000256" key="6">
    <source>
        <dbReference type="ARBA" id="ARBA00012865"/>
    </source>
</evidence>
<organism evidence="14">
    <name type="scientific">Myroides odoratimimus</name>
    <dbReference type="NCBI Taxonomy" id="76832"/>
    <lineage>
        <taxon>Bacteria</taxon>
        <taxon>Pseudomonadati</taxon>
        <taxon>Bacteroidota</taxon>
        <taxon>Flavobacteriia</taxon>
        <taxon>Flavobacteriales</taxon>
        <taxon>Flavobacteriaceae</taxon>
        <taxon>Myroides</taxon>
    </lineage>
</organism>
<dbReference type="NCBIfam" id="NF012137">
    <property type="entry name" value="bla_xUS"/>
    <property type="match status" value="1"/>
</dbReference>
<evidence type="ECO:0000256" key="4">
    <source>
        <dbReference type="ARBA" id="ARBA00005250"/>
    </source>
</evidence>
<keyword evidence="10" id="KW-0378">Hydrolase</keyword>
<protein>
    <recommendedName>
        <fullName evidence="6">beta-lactamase</fullName>
        <ecNumber evidence="6">3.5.2.6</ecNumber>
    </recommendedName>
</protein>
<evidence type="ECO:0000256" key="5">
    <source>
        <dbReference type="ARBA" id="ARBA00011245"/>
    </source>
</evidence>
<keyword evidence="11" id="KW-0862">Zinc</keyword>
<dbReference type="GO" id="GO:0008270">
    <property type="term" value="F:zinc ion binding"/>
    <property type="evidence" value="ECO:0007669"/>
    <property type="project" value="InterPro"/>
</dbReference>
<dbReference type="InterPro" id="IPR058199">
    <property type="entry name" value="BlaB//VIM/IMP-1"/>
</dbReference>
<dbReference type="NCBIfam" id="NF033088">
    <property type="entry name" value="bla_subclass_B1"/>
    <property type="match status" value="1"/>
</dbReference>
<sequence length="261" mass="29828">MGITSALISIQNKQTMRKILSAITMLICTTLVHAQSDKLKIKQLNDNMYIYTTYQEFQGVTYSCNSMYVLTDEGVILIDTPWDKDQYEPLVDYIRTNHNKEIKWVITTHFHEDRSGGLGYFNSIGAQTYTYALTNKILKERNEPQAQHSFNKEKQFTFGNEKLAVYFLGEGHSLDNTVVWFPKEEVLYGGCLIKSAEATTIGNIADGNVIAWPKTIEAVKQKFKNAKVIIPGHDEWDMTGHIENTERILSAYNQQHSTKND</sequence>
<dbReference type="AlphaFoldDB" id="A0A2R4SUW4"/>
<dbReference type="Pfam" id="PF00753">
    <property type="entry name" value="Lactamase_B"/>
    <property type="match status" value="1"/>
</dbReference>
<evidence type="ECO:0000256" key="11">
    <source>
        <dbReference type="ARBA" id="ARBA00022833"/>
    </source>
</evidence>
<dbReference type="InterPro" id="IPR001018">
    <property type="entry name" value="Beta-lactamase_class-B_CS"/>
</dbReference>
<dbReference type="GO" id="GO:0042597">
    <property type="term" value="C:periplasmic space"/>
    <property type="evidence" value="ECO:0007669"/>
    <property type="project" value="UniProtKB-SubCell"/>
</dbReference>
<reference evidence="14" key="1">
    <citation type="journal article" date="2018" name="Emerg. Microbes Infect.">
        <title>Whole-genome sequencing of a large collection of Myroides odoratimimus and Myroides odoratus isolates and antimicrobial susceptibility studies.</title>
        <authorList>
            <person name="Gunzer F."/>
            <person name="Rudolph W.W."/>
            <person name="Bunk B."/>
            <person name="Schober I."/>
            <person name="Peters S."/>
            <person name="Muller T."/>
            <person name="Oberheitmann B."/>
            <person name="Schrottner P."/>
        </authorList>
    </citation>
    <scope>NUCLEOTIDE SEQUENCE</scope>
    <source>
        <strain evidence="14">DSM 100895</strain>
    </source>
</reference>
<dbReference type="SUPFAM" id="SSF56281">
    <property type="entry name" value="Metallo-hydrolase/oxidoreductase"/>
    <property type="match status" value="1"/>
</dbReference>
<dbReference type="GO" id="GO:0046677">
    <property type="term" value="P:response to antibiotic"/>
    <property type="evidence" value="ECO:0007669"/>
    <property type="project" value="UniProtKB-KW"/>
</dbReference>
<accession>A0A2R4SUW4</accession>
<dbReference type="InterPro" id="IPR050855">
    <property type="entry name" value="NDM-1-like"/>
</dbReference>
<evidence type="ECO:0000256" key="2">
    <source>
        <dbReference type="ARBA" id="ARBA00001947"/>
    </source>
</evidence>
<dbReference type="InterPro" id="IPR001279">
    <property type="entry name" value="Metallo-B-lactamas"/>
</dbReference>
<comment type="subunit">
    <text evidence="5">Monomer.</text>
</comment>
<dbReference type="GO" id="GO:0017001">
    <property type="term" value="P:antibiotic catabolic process"/>
    <property type="evidence" value="ECO:0007669"/>
    <property type="project" value="InterPro"/>
</dbReference>
<feature type="domain" description="Metallo-beta-lactamase" evidence="13">
    <location>
        <begin position="63"/>
        <end position="233"/>
    </location>
</feature>
<dbReference type="InterPro" id="IPR036866">
    <property type="entry name" value="RibonucZ/Hydroxyglut_hydro"/>
</dbReference>
<keyword evidence="8" id="KW-0732">Signal</keyword>
<keyword evidence="9" id="KW-0574">Periplasm</keyword>
<dbReference type="EMBL" id="MF578265">
    <property type="protein sequence ID" value="AVZ66154.1"/>
    <property type="molecule type" value="Genomic_DNA"/>
</dbReference>